<reference evidence="9" key="4">
    <citation type="journal article" date="2018" name="Nat. Plants">
        <title>Whole-genome landscape of Medicago truncatula symbiotic genes.</title>
        <authorList>
            <person name="Pecrix Y."/>
            <person name="Staton S.E."/>
            <person name="Sallet E."/>
            <person name="Lelandais-Briere C."/>
            <person name="Moreau S."/>
            <person name="Carrere S."/>
            <person name="Blein T."/>
            <person name="Jardinaud M.F."/>
            <person name="Latrasse D."/>
            <person name="Zouine M."/>
            <person name="Zahm M."/>
            <person name="Kreplak J."/>
            <person name="Mayjonade B."/>
            <person name="Satge C."/>
            <person name="Perez M."/>
            <person name="Cauet S."/>
            <person name="Marande W."/>
            <person name="Chantry-Darmon C."/>
            <person name="Lopez-Roques C."/>
            <person name="Bouchez O."/>
            <person name="Berard A."/>
            <person name="Debelle F."/>
            <person name="Munos S."/>
            <person name="Bendahmane A."/>
            <person name="Berges H."/>
            <person name="Niebel A."/>
            <person name="Buitink J."/>
            <person name="Frugier F."/>
            <person name="Benhamed M."/>
            <person name="Crespi M."/>
            <person name="Gouzy J."/>
            <person name="Gamas P."/>
        </authorList>
    </citation>
    <scope>NUCLEOTIDE SEQUENCE [LARGE SCALE GENOMIC DNA]</scope>
    <source>
        <strain evidence="9">cv. Jemalong A17</strain>
    </source>
</reference>
<reference evidence="7" key="3">
    <citation type="submission" date="2015-04" db="UniProtKB">
        <authorList>
            <consortium name="EnsemblPlants"/>
        </authorList>
    </citation>
    <scope>IDENTIFICATION</scope>
    <source>
        <strain evidence="7">cv. Jemalong A17</strain>
    </source>
</reference>
<keyword evidence="2" id="KW-0833">Ubl conjugation pathway</keyword>
<gene>
    <name evidence="7" type="primary">11435518</name>
    <name evidence="5" type="ordered locus">MTR_5g096950</name>
    <name evidence="6" type="ORF">MtrunA17_Chr5g0447291</name>
</gene>
<dbReference type="InterPro" id="IPR016897">
    <property type="entry name" value="SKP1"/>
</dbReference>
<dbReference type="InterPro" id="IPR016073">
    <property type="entry name" value="Skp1_comp_POZ"/>
</dbReference>
<reference evidence="5 8" key="1">
    <citation type="journal article" date="2011" name="Nature">
        <title>The Medicago genome provides insight into the evolution of rhizobial symbioses.</title>
        <authorList>
            <person name="Young N.D."/>
            <person name="Debelle F."/>
            <person name="Oldroyd G.E."/>
            <person name="Geurts R."/>
            <person name="Cannon S.B."/>
            <person name="Udvardi M.K."/>
            <person name="Benedito V.A."/>
            <person name="Mayer K.F."/>
            <person name="Gouzy J."/>
            <person name="Schoof H."/>
            <person name="Van de Peer Y."/>
            <person name="Proost S."/>
            <person name="Cook D.R."/>
            <person name="Meyers B.C."/>
            <person name="Spannagl M."/>
            <person name="Cheung F."/>
            <person name="De Mita S."/>
            <person name="Krishnakumar V."/>
            <person name="Gundlach H."/>
            <person name="Zhou S."/>
            <person name="Mudge J."/>
            <person name="Bharti A.K."/>
            <person name="Murray J.D."/>
            <person name="Naoumkina M.A."/>
            <person name="Rosen B."/>
            <person name="Silverstein K.A."/>
            <person name="Tang H."/>
            <person name="Rombauts S."/>
            <person name="Zhao P.X."/>
            <person name="Zhou P."/>
            <person name="Barbe V."/>
            <person name="Bardou P."/>
            <person name="Bechner M."/>
            <person name="Bellec A."/>
            <person name="Berger A."/>
            <person name="Berges H."/>
            <person name="Bidwell S."/>
            <person name="Bisseling T."/>
            <person name="Choisne N."/>
            <person name="Couloux A."/>
            <person name="Denny R."/>
            <person name="Deshpande S."/>
            <person name="Dai X."/>
            <person name="Doyle J.J."/>
            <person name="Dudez A.M."/>
            <person name="Farmer A.D."/>
            <person name="Fouteau S."/>
            <person name="Franken C."/>
            <person name="Gibelin C."/>
            <person name="Gish J."/>
            <person name="Goldstein S."/>
            <person name="Gonzalez A.J."/>
            <person name="Green P.J."/>
            <person name="Hallab A."/>
            <person name="Hartog M."/>
            <person name="Hua A."/>
            <person name="Humphray S.J."/>
            <person name="Jeong D.H."/>
            <person name="Jing Y."/>
            <person name="Jocker A."/>
            <person name="Kenton S.M."/>
            <person name="Kim D.J."/>
            <person name="Klee K."/>
            <person name="Lai H."/>
            <person name="Lang C."/>
            <person name="Lin S."/>
            <person name="Macmil S.L."/>
            <person name="Magdelenat G."/>
            <person name="Matthews L."/>
            <person name="McCorrison J."/>
            <person name="Monaghan E.L."/>
            <person name="Mun J.H."/>
            <person name="Najar F.Z."/>
            <person name="Nicholson C."/>
            <person name="Noirot C."/>
            <person name="O'Bleness M."/>
            <person name="Paule C.R."/>
            <person name="Poulain J."/>
            <person name="Prion F."/>
            <person name="Qin B."/>
            <person name="Qu C."/>
            <person name="Retzel E.F."/>
            <person name="Riddle C."/>
            <person name="Sallet E."/>
            <person name="Samain S."/>
            <person name="Samson N."/>
            <person name="Sanders I."/>
            <person name="Saurat O."/>
            <person name="Scarpelli C."/>
            <person name="Schiex T."/>
            <person name="Segurens B."/>
            <person name="Severin A.J."/>
            <person name="Sherrier D.J."/>
            <person name="Shi R."/>
            <person name="Sims S."/>
            <person name="Singer S.R."/>
            <person name="Sinharoy S."/>
            <person name="Sterck L."/>
            <person name="Viollet A."/>
            <person name="Wang B.B."/>
            <person name="Wang K."/>
            <person name="Wang M."/>
            <person name="Wang X."/>
            <person name="Warfsmann J."/>
            <person name="Weissenbach J."/>
            <person name="White D.D."/>
            <person name="White J.D."/>
            <person name="Wiley G.B."/>
            <person name="Wincker P."/>
            <person name="Xing Y."/>
            <person name="Yang L."/>
            <person name="Yao Z."/>
            <person name="Ying F."/>
            <person name="Zhai J."/>
            <person name="Zhou L."/>
            <person name="Zuber A."/>
            <person name="Denarie J."/>
            <person name="Dixon R.A."/>
            <person name="May G.D."/>
            <person name="Schwartz D.C."/>
            <person name="Rogers J."/>
            <person name="Quetier F."/>
            <person name="Town C.D."/>
            <person name="Roe B.A."/>
        </authorList>
    </citation>
    <scope>NUCLEOTIDE SEQUENCE [LARGE SCALE GENOMIC DNA]</scope>
    <source>
        <strain evidence="5">A17</strain>
        <strain evidence="7 8">cv. Jemalong A17</strain>
    </source>
</reference>
<dbReference type="Proteomes" id="UP000002051">
    <property type="component" value="Chromosome 5"/>
</dbReference>
<dbReference type="GO" id="GO:0016874">
    <property type="term" value="F:ligase activity"/>
    <property type="evidence" value="ECO:0007669"/>
    <property type="project" value="UniProtKB-KW"/>
</dbReference>
<dbReference type="PaxDb" id="3880-AET00880"/>
<evidence type="ECO:0000256" key="1">
    <source>
        <dbReference type="ARBA" id="ARBA00004906"/>
    </source>
</evidence>
<dbReference type="Pfam" id="PF01466">
    <property type="entry name" value="Skp1"/>
    <property type="match status" value="1"/>
</dbReference>
<dbReference type="EnsemblPlants" id="AET00880">
    <property type="protein sequence ID" value="AET00880"/>
    <property type="gene ID" value="MTR_5g096950"/>
</dbReference>
<feature type="domain" description="SKP1 component POZ" evidence="4">
    <location>
        <begin position="5"/>
        <end position="59"/>
    </location>
</feature>
<organism evidence="5 8">
    <name type="scientific">Medicago truncatula</name>
    <name type="common">Barrel medic</name>
    <name type="synonym">Medicago tribuloides</name>
    <dbReference type="NCBI Taxonomy" id="3880"/>
    <lineage>
        <taxon>Eukaryota</taxon>
        <taxon>Viridiplantae</taxon>
        <taxon>Streptophyta</taxon>
        <taxon>Embryophyta</taxon>
        <taxon>Tracheophyta</taxon>
        <taxon>Spermatophyta</taxon>
        <taxon>Magnoliopsida</taxon>
        <taxon>eudicotyledons</taxon>
        <taxon>Gunneridae</taxon>
        <taxon>Pentapetalae</taxon>
        <taxon>rosids</taxon>
        <taxon>fabids</taxon>
        <taxon>Fabales</taxon>
        <taxon>Fabaceae</taxon>
        <taxon>Papilionoideae</taxon>
        <taxon>50 kb inversion clade</taxon>
        <taxon>NPAAA clade</taxon>
        <taxon>Hologalegina</taxon>
        <taxon>IRL clade</taxon>
        <taxon>Trifolieae</taxon>
        <taxon>Medicago</taxon>
    </lineage>
</organism>
<evidence type="ECO:0000313" key="8">
    <source>
        <dbReference type="Proteomes" id="UP000002051"/>
    </source>
</evidence>
<comment type="pathway">
    <text evidence="1 2">Protein modification; protein ubiquitination.</text>
</comment>
<comment type="function">
    <text evidence="2">Involved in ubiquitination and subsequent proteasomal degradation of target proteins. Together with CUL1, RBX1 and a F-box protein, it forms a SCF E3 ubiquitin ligase complex. The functional specificity of this complex depends on the type of F-box protein. In the SCF complex, it serves as an adapter that links the F-box protein to CUL1.</text>
</comment>
<dbReference type="GO" id="GO:0005634">
    <property type="term" value="C:nucleus"/>
    <property type="evidence" value="ECO:0000318"/>
    <property type="project" value="GO_Central"/>
</dbReference>
<dbReference type="InterPro" id="IPR011333">
    <property type="entry name" value="SKP1/BTB/POZ_sf"/>
</dbReference>
<evidence type="ECO:0000259" key="3">
    <source>
        <dbReference type="Pfam" id="PF01466"/>
    </source>
</evidence>
<sequence>MSSNTISLKTSDGAISEASPTLTKNMKTVQTIIGEADADVSIIPLLNVSSSHINKIIEYQTLSDDGKEKEFSVEELNNDEVKEFLLAVHYLNMESLFELLTGVVADRIKNKNVGYVREYFGVENDFTPKEEAEVRQRNSWTFKGDEVEPDE</sequence>
<dbReference type="GO" id="GO:0005737">
    <property type="term" value="C:cytoplasm"/>
    <property type="evidence" value="ECO:0000318"/>
    <property type="project" value="GO_Central"/>
</dbReference>
<dbReference type="GO" id="GO:0097602">
    <property type="term" value="F:cullin family protein binding"/>
    <property type="evidence" value="ECO:0000318"/>
    <property type="project" value="GO_Central"/>
</dbReference>
<dbReference type="PANTHER" id="PTHR11165">
    <property type="entry name" value="SKP1"/>
    <property type="match status" value="1"/>
</dbReference>
<dbReference type="Gramene" id="rna33690">
    <property type="protein sequence ID" value="RHN58083.1"/>
    <property type="gene ID" value="gene33690"/>
</dbReference>
<dbReference type="InterPro" id="IPR036296">
    <property type="entry name" value="SKP1-like_dim_sf"/>
</dbReference>
<dbReference type="GO" id="GO:0016567">
    <property type="term" value="P:protein ubiquitination"/>
    <property type="evidence" value="ECO:0007669"/>
    <property type="project" value="UniProtKB-UniRule"/>
</dbReference>
<dbReference type="UniPathway" id="UPA00143"/>
<dbReference type="eggNOG" id="KOG1724">
    <property type="taxonomic scope" value="Eukaryota"/>
</dbReference>
<protein>
    <recommendedName>
        <fullName evidence="2">SKP1-like protein</fullName>
    </recommendedName>
</protein>
<dbReference type="Gene3D" id="3.30.710.10">
    <property type="entry name" value="Potassium Channel Kv1.1, Chain A"/>
    <property type="match status" value="1"/>
</dbReference>
<dbReference type="InterPro" id="IPR016072">
    <property type="entry name" value="Skp1_comp_dimer"/>
</dbReference>
<reference evidence="5 8" key="2">
    <citation type="journal article" date="2014" name="BMC Genomics">
        <title>An improved genome release (version Mt4.0) for the model legume Medicago truncatula.</title>
        <authorList>
            <person name="Tang H."/>
            <person name="Krishnakumar V."/>
            <person name="Bidwell S."/>
            <person name="Rosen B."/>
            <person name="Chan A."/>
            <person name="Zhou S."/>
            <person name="Gentzbittel L."/>
            <person name="Childs K.L."/>
            <person name="Yandell M."/>
            <person name="Gundlach H."/>
            <person name="Mayer K.F."/>
            <person name="Schwartz D.C."/>
            <person name="Town C.D."/>
        </authorList>
    </citation>
    <scope>GENOME REANNOTATION</scope>
    <source>
        <strain evidence="7 8">cv. Jemalong A17</strain>
    </source>
</reference>
<dbReference type="PIRSF" id="PIRSF028729">
    <property type="entry name" value="E3_ubiquit_lig_SCF_Skp"/>
    <property type="match status" value="1"/>
</dbReference>
<comment type="similarity">
    <text evidence="2">Belongs to the SKP1 family.</text>
</comment>
<keyword evidence="5" id="KW-0436">Ligase</keyword>
<proteinExistence type="inferred from homology"/>
<evidence type="ECO:0000313" key="7">
    <source>
        <dbReference type="EnsemblPlants" id="AET00880"/>
    </source>
</evidence>
<comment type="subunit">
    <text evidence="2">Part of a SCF (SKP1-cullin-F-box) protein ligase complex.</text>
</comment>
<keyword evidence="6" id="KW-0418">Kinase</keyword>
<evidence type="ECO:0000256" key="2">
    <source>
        <dbReference type="PIRNR" id="PIRNR028729"/>
    </source>
</evidence>
<evidence type="ECO:0000313" key="9">
    <source>
        <dbReference type="Proteomes" id="UP000265566"/>
    </source>
</evidence>
<dbReference type="EMBL" id="PSQE01000005">
    <property type="protein sequence ID" value="RHN58083.1"/>
    <property type="molecule type" value="Genomic_DNA"/>
</dbReference>
<dbReference type="SUPFAM" id="SSF81382">
    <property type="entry name" value="Skp1 dimerisation domain-like"/>
    <property type="match status" value="1"/>
</dbReference>
<accession>G7K4W0</accession>
<dbReference type="EMBL" id="CM001221">
    <property type="protein sequence ID" value="AET00880.1"/>
    <property type="molecule type" value="Genomic_DNA"/>
</dbReference>
<feature type="domain" description="SKP1 component dimerisation" evidence="3">
    <location>
        <begin position="95"/>
        <end position="140"/>
    </location>
</feature>
<evidence type="ECO:0000259" key="4">
    <source>
        <dbReference type="Pfam" id="PF03931"/>
    </source>
</evidence>
<dbReference type="Proteomes" id="UP000265566">
    <property type="component" value="Chromosome 5"/>
</dbReference>
<dbReference type="HOGENOM" id="CLU_059252_5_0_1"/>
<dbReference type="STRING" id="3880.G7K4W0"/>
<keyword evidence="8" id="KW-1185">Reference proteome</keyword>
<dbReference type="OrthoDB" id="2342932at2759"/>
<dbReference type="SUPFAM" id="SSF54695">
    <property type="entry name" value="POZ domain"/>
    <property type="match status" value="1"/>
</dbReference>
<evidence type="ECO:0000313" key="6">
    <source>
        <dbReference type="EMBL" id="RHN58083.1"/>
    </source>
</evidence>
<dbReference type="KEGG" id="mtr:11435518"/>
<dbReference type="GO" id="GO:0031146">
    <property type="term" value="P:SCF-dependent proteasomal ubiquitin-dependent protein catabolic process"/>
    <property type="evidence" value="ECO:0000318"/>
    <property type="project" value="GO_Central"/>
</dbReference>
<keyword evidence="6" id="KW-0808">Transferase</keyword>
<evidence type="ECO:0000313" key="5">
    <source>
        <dbReference type="EMBL" id="AET00880.1"/>
    </source>
</evidence>
<name>G7K4W0_MEDTR</name>
<dbReference type="Pfam" id="PF03931">
    <property type="entry name" value="Skp1_POZ"/>
    <property type="match status" value="1"/>
</dbReference>
<dbReference type="GO" id="GO:0016301">
    <property type="term" value="F:kinase activity"/>
    <property type="evidence" value="ECO:0007669"/>
    <property type="project" value="UniProtKB-KW"/>
</dbReference>
<dbReference type="AlphaFoldDB" id="G7K4W0"/>
<reference evidence="6" key="5">
    <citation type="journal article" date="2018" name="Nat. Plants">
        <title>Whole-genome landscape of Medicago truncatula symbiotic genes.</title>
        <authorList>
            <person name="Pecrix Y."/>
            <person name="Gamas P."/>
            <person name="Carrere S."/>
        </authorList>
    </citation>
    <scope>NUCLEOTIDE SEQUENCE</scope>
    <source>
        <tissue evidence="6">Leaves</tissue>
    </source>
</reference>